<dbReference type="SMART" id="SM00062">
    <property type="entry name" value="PBPb"/>
    <property type="match status" value="1"/>
</dbReference>
<dbReference type="PANTHER" id="PTHR35936">
    <property type="entry name" value="MEMBRANE-BOUND LYTIC MUREIN TRANSGLYCOSYLASE F"/>
    <property type="match status" value="1"/>
</dbReference>
<accession>A0A250AWF3</accession>
<dbReference type="Gene3D" id="3.40.190.10">
    <property type="entry name" value="Periplasmic binding protein-like II"/>
    <property type="match status" value="2"/>
</dbReference>
<comment type="similarity">
    <text evidence="1">Belongs to the bacterial solute-binding protein 3 family.</text>
</comment>
<dbReference type="KEGG" id="gqu:AWC35_02455"/>
<dbReference type="Pfam" id="PF00497">
    <property type="entry name" value="SBP_bac_3"/>
    <property type="match status" value="1"/>
</dbReference>
<sequence length="309" mass="32617">MSGYDSLIIRGAAPVLALGLVAIAAPASGKNTLDLLANETPIHAPANPQAIALLPKDYRFIQPGSLTVAIQTLSSPPLSLLASDNKTRIGSDPDIARLLADSLGLRLNLIPASWEDWPLGITAGKYDVALFNIAVTEPRKEKFDFASYRVDPLGFLVSVNSPIQRISEPKDIAGLRVIVGSGTNQERILLKWDAENRAAGRAPVTPIYLTDDASASLYLQAGRADVQFGPHSALAYKSALTGKTRLVGTSPYRAWVATTTKKGNGLAPALQAAINGVIAGGQYQQVLARWGEGGEAISASQLNPPGISY</sequence>
<gene>
    <name evidence="4" type="ORF">AWC35_02455</name>
</gene>
<evidence type="ECO:0000256" key="1">
    <source>
        <dbReference type="ARBA" id="ARBA00010333"/>
    </source>
</evidence>
<dbReference type="AlphaFoldDB" id="A0A250AWF3"/>
<dbReference type="PANTHER" id="PTHR35936:SF17">
    <property type="entry name" value="ARGININE-BINDING EXTRACELLULAR PROTEIN ARTP"/>
    <property type="match status" value="1"/>
</dbReference>
<dbReference type="Proteomes" id="UP000217182">
    <property type="component" value="Chromosome"/>
</dbReference>
<dbReference type="OrthoDB" id="6970383at2"/>
<evidence type="ECO:0000313" key="4">
    <source>
        <dbReference type="EMBL" id="ATA18303.1"/>
    </source>
</evidence>
<protein>
    <submittedName>
        <fullName evidence="4">ABC transporter substrate-binding protein</fullName>
    </submittedName>
</protein>
<name>A0A250AWF3_9GAMM</name>
<organism evidence="4 5">
    <name type="scientific">Gibbsiella quercinecans</name>
    <dbReference type="NCBI Taxonomy" id="929813"/>
    <lineage>
        <taxon>Bacteria</taxon>
        <taxon>Pseudomonadati</taxon>
        <taxon>Pseudomonadota</taxon>
        <taxon>Gammaproteobacteria</taxon>
        <taxon>Enterobacterales</taxon>
        <taxon>Yersiniaceae</taxon>
        <taxon>Gibbsiella</taxon>
    </lineage>
</organism>
<evidence type="ECO:0000313" key="5">
    <source>
        <dbReference type="Proteomes" id="UP000217182"/>
    </source>
</evidence>
<keyword evidence="5" id="KW-1185">Reference proteome</keyword>
<evidence type="ECO:0000256" key="2">
    <source>
        <dbReference type="ARBA" id="ARBA00022729"/>
    </source>
</evidence>
<evidence type="ECO:0000259" key="3">
    <source>
        <dbReference type="SMART" id="SM00062"/>
    </source>
</evidence>
<dbReference type="SUPFAM" id="SSF53850">
    <property type="entry name" value="Periplasmic binding protein-like II"/>
    <property type="match status" value="1"/>
</dbReference>
<proteinExistence type="inferred from homology"/>
<keyword evidence="2" id="KW-0732">Signal</keyword>
<dbReference type="CDD" id="cd01004">
    <property type="entry name" value="PBP2_MidA_like"/>
    <property type="match status" value="1"/>
</dbReference>
<dbReference type="InterPro" id="IPR001638">
    <property type="entry name" value="Solute-binding_3/MltF_N"/>
</dbReference>
<reference evidence="4 5" key="1">
    <citation type="submission" date="2016-01" db="EMBL/GenBank/DDBJ databases">
        <authorList>
            <person name="Oliw E.H."/>
        </authorList>
    </citation>
    <scope>NUCLEOTIDE SEQUENCE [LARGE SCALE GENOMIC DNA]</scope>
    <source>
        <strain evidence="4 5">FRB97</strain>
    </source>
</reference>
<dbReference type="RefSeq" id="WP_095844898.1">
    <property type="nucleotide sequence ID" value="NZ_CP014136.1"/>
</dbReference>
<feature type="domain" description="Solute-binding protein family 3/N-terminal" evidence="3">
    <location>
        <begin position="65"/>
        <end position="294"/>
    </location>
</feature>
<dbReference type="EMBL" id="CP014136">
    <property type="protein sequence ID" value="ATA18303.1"/>
    <property type="molecule type" value="Genomic_DNA"/>
</dbReference>